<dbReference type="RefSeq" id="WP_100495406.1">
    <property type="nucleotide sequence ID" value="NZ_PGLQ01000001.1"/>
</dbReference>
<evidence type="ECO:0000313" key="2">
    <source>
        <dbReference type="Proteomes" id="UP000228755"/>
    </source>
</evidence>
<dbReference type="EMBL" id="PGLQ01000001">
    <property type="protein sequence ID" value="PJM79667.1"/>
    <property type="molecule type" value="Genomic_DNA"/>
</dbReference>
<reference evidence="1 2" key="1">
    <citation type="submission" date="2017-11" db="EMBL/GenBank/DDBJ databases">
        <title>Draft genome sequences of strains TRE 1, TRE D, TRE H and TRI 7, isolated from tamarins, belonging to four potential novel Bifidobacterium species.</title>
        <authorList>
            <person name="Mattarelli P."/>
            <person name="Modesto M."/>
            <person name="Bonetti A."/>
            <person name="Puglisi E."/>
            <person name="Morelli L."/>
        </authorList>
    </citation>
    <scope>NUCLEOTIDE SEQUENCE [LARGE SCALE GENOMIC DNA]</scope>
    <source>
        <strain evidence="2">TRED</strain>
    </source>
</reference>
<dbReference type="OrthoDB" id="1910631at2"/>
<dbReference type="AlphaFoldDB" id="A0A2M9HS99"/>
<protein>
    <submittedName>
        <fullName evidence="1">Uncharacterized protein</fullName>
    </submittedName>
</protein>
<comment type="caution">
    <text evidence="1">The sequence shown here is derived from an EMBL/GenBank/DDBJ whole genome shotgun (WGS) entry which is preliminary data.</text>
</comment>
<evidence type="ECO:0000313" key="1">
    <source>
        <dbReference type="EMBL" id="PJM79667.1"/>
    </source>
</evidence>
<gene>
    <name evidence="1" type="ORF">CUU80_00475</name>
</gene>
<accession>A0A2M9HS99</accession>
<name>A0A2M9HS99_9BIFI</name>
<dbReference type="Pfam" id="PF20330">
    <property type="entry name" value="DUF6625"/>
    <property type="match status" value="1"/>
</dbReference>
<dbReference type="InterPro" id="IPR046733">
    <property type="entry name" value="DUF6625"/>
</dbReference>
<organism evidence="1 2">
    <name type="scientific">Bifidobacterium scaligerum</name>
    <dbReference type="NCBI Taxonomy" id="2052656"/>
    <lineage>
        <taxon>Bacteria</taxon>
        <taxon>Bacillati</taxon>
        <taxon>Actinomycetota</taxon>
        <taxon>Actinomycetes</taxon>
        <taxon>Bifidobacteriales</taxon>
        <taxon>Bifidobacteriaceae</taxon>
        <taxon>Bifidobacterium</taxon>
    </lineage>
</organism>
<keyword evidence="2" id="KW-1185">Reference proteome</keyword>
<sequence>MNRCVIILPYYGRFPNYFQLFLNSCGANADFDWLVFTDDRMAYRYPSNVIVHYESFSDMQSRVCEAFDFAPEISAPYKLCDVRPMYGYLFRDYLDGYEFWGHCDCDLIFGDLSRFITDDMLDRYDKLFPVGHLALYRNTEENNRRFMLPLDGRELYREVLESPRSFTFDESYLSTNINRIYQTYGFPIYLRDRSGNVAFSNELIQLTRYDEELDTYLMEPPLRAVYEWDRGALRRWFMRLGVFEQQELMYLHFQRRKMRVDCDMDSDRFQILPGSFEPMPVEQVTEANIRSLRWRRRTDGMRHRIDMTLADMRFWWNRLHMAMNLLSHRKADR</sequence>
<dbReference type="Proteomes" id="UP000228755">
    <property type="component" value="Unassembled WGS sequence"/>
</dbReference>
<proteinExistence type="predicted"/>